<name>A0A8T3YIF2_9ARCH</name>
<evidence type="ECO:0000313" key="2">
    <source>
        <dbReference type="Proteomes" id="UP000732298"/>
    </source>
</evidence>
<organism evidence="1 2">
    <name type="scientific">Candidatus Iainarchaeum sp</name>
    <dbReference type="NCBI Taxonomy" id="3101447"/>
    <lineage>
        <taxon>Archaea</taxon>
        <taxon>Candidatus Iainarchaeota</taxon>
        <taxon>Candidatus Iainarchaeia</taxon>
        <taxon>Candidatus Iainarchaeales</taxon>
        <taxon>Candidatus Iainarchaeaceae</taxon>
        <taxon>Candidatus Iainarchaeum</taxon>
    </lineage>
</organism>
<dbReference type="EMBL" id="JACQPB010000010">
    <property type="protein sequence ID" value="MBI4210033.1"/>
    <property type="molecule type" value="Genomic_DNA"/>
</dbReference>
<dbReference type="Gene3D" id="3.40.50.1000">
    <property type="entry name" value="HAD superfamily/HAD-like"/>
    <property type="match status" value="1"/>
</dbReference>
<proteinExistence type="predicted"/>
<reference evidence="1" key="1">
    <citation type="submission" date="2020-07" db="EMBL/GenBank/DDBJ databases">
        <title>Huge and variable diversity of episymbiotic CPR bacteria and DPANN archaea in groundwater ecosystems.</title>
        <authorList>
            <person name="He C.Y."/>
            <person name="Keren R."/>
            <person name="Whittaker M."/>
            <person name="Farag I.F."/>
            <person name="Doudna J."/>
            <person name="Cate J.H.D."/>
            <person name="Banfield J.F."/>
        </authorList>
    </citation>
    <scope>NUCLEOTIDE SEQUENCE</scope>
    <source>
        <strain evidence="1">NC_groundwater_1296_Ag_S-0.2um_52_80</strain>
    </source>
</reference>
<sequence length="301" mass="33465">MAIRIPRLKVPRAIRSKLSAAKLLGTVMKNSIQFKLRRGAFRKRYKSREFDTIIVDMDGTLFRGDANLEGLKFLYPDKNEGRKTYGEEIYDSLISKIASGEYSIERAILEGNKFLMAKKASVKSLSGVLSIMKGEIRVPLVRSLKKAKRRGMTIVLATLSSRTFGELANSYIAEKYGFGFDMVLGTELSFDSQKAITGVKSIVGTKDFDFGGIPVHSKLTAIRHGMAAGGKEFFDLKKAVLITDSYGDIDLAKMLVTILIKPENPTAAQKVSQRLRLADYIIRDDSDLQRNLESILLGPVK</sequence>
<dbReference type="Proteomes" id="UP000732298">
    <property type="component" value="Unassembled WGS sequence"/>
</dbReference>
<dbReference type="AlphaFoldDB" id="A0A8T3YIF2"/>
<protein>
    <submittedName>
        <fullName evidence="1">Haloacid dehalogenase-like hydrolase</fullName>
    </submittedName>
</protein>
<dbReference type="InterPro" id="IPR023214">
    <property type="entry name" value="HAD_sf"/>
</dbReference>
<gene>
    <name evidence="1" type="ORF">HY544_00810</name>
</gene>
<dbReference type="InterPro" id="IPR036412">
    <property type="entry name" value="HAD-like_sf"/>
</dbReference>
<keyword evidence="1" id="KW-0378">Hydrolase</keyword>
<comment type="caution">
    <text evidence="1">The sequence shown here is derived from an EMBL/GenBank/DDBJ whole genome shotgun (WGS) entry which is preliminary data.</text>
</comment>
<dbReference type="SUPFAM" id="SSF56784">
    <property type="entry name" value="HAD-like"/>
    <property type="match status" value="1"/>
</dbReference>
<dbReference type="Pfam" id="PF12710">
    <property type="entry name" value="HAD"/>
    <property type="match status" value="1"/>
</dbReference>
<accession>A0A8T3YIF2</accession>
<dbReference type="GO" id="GO:0016787">
    <property type="term" value="F:hydrolase activity"/>
    <property type="evidence" value="ECO:0007669"/>
    <property type="project" value="UniProtKB-KW"/>
</dbReference>
<evidence type="ECO:0000313" key="1">
    <source>
        <dbReference type="EMBL" id="MBI4210033.1"/>
    </source>
</evidence>